<accession>A0A196S3Y4</accession>
<keyword evidence="3" id="KW-1185">Reference proteome</keyword>
<proteinExistence type="predicted"/>
<sequence length="226" mass="25213">MSRRAISKRYHPYSRNGRSQKTRKCSSCKCVKPMSNYKPIILYGKKVIPKTCQQCRARRNEHYWAFETKTSQNALPAVAERQDCIVDEDYDSLPEEASSCGSIELPGMDNIAINNDYHIHADTSALSADHLLQSTIALPKMSFEAYAAPSQPVASTDSFETDSNPSSTLFDGLSLGYENPFSVDDVAWSGEEGVPMFFDSPSTMNEEGGFLYPASNREVSNPFMLY</sequence>
<evidence type="ECO:0000313" key="2">
    <source>
        <dbReference type="EMBL" id="OAO11858.1"/>
    </source>
</evidence>
<name>A0A196S3Y4_BLAHN</name>
<evidence type="ECO:0000256" key="1">
    <source>
        <dbReference type="SAM" id="MobiDB-lite"/>
    </source>
</evidence>
<organism evidence="2 3">
    <name type="scientific">Blastocystis sp. subtype 1 (strain ATCC 50177 / NandII)</name>
    <dbReference type="NCBI Taxonomy" id="478820"/>
    <lineage>
        <taxon>Eukaryota</taxon>
        <taxon>Sar</taxon>
        <taxon>Stramenopiles</taxon>
        <taxon>Bigyra</taxon>
        <taxon>Opalozoa</taxon>
        <taxon>Opalinata</taxon>
        <taxon>Blastocystidae</taxon>
        <taxon>Blastocystis</taxon>
    </lineage>
</organism>
<reference evidence="2 3" key="1">
    <citation type="submission" date="2016-05" db="EMBL/GenBank/DDBJ databases">
        <title>Nuclear genome of Blastocystis sp. subtype 1 NandII.</title>
        <authorList>
            <person name="Gentekaki E."/>
            <person name="Curtis B."/>
            <person name="Stairs C."/>
            <person name="Eme L."/>
            <person name="Herman E."/>
            <person name="Klimes V."/>
            <person name="Arias M.C."/>
            <person name="Elias M."/>
            <person name="Hilliou F."/>
            <person name="Klute M."/>
            <person name="Malik S.-B."/>
            <person name="Pightling A."/>
            <person name="Rachubinski R."/>
            <person name="Salas D."/>
            <person name="Schlacht A."/>
            <person name="Suga H."/>
            <person name="Archibald J."/>
            <person name="Ball S.G."/>
            <person name="Clark G."/>
            <person name="Dacks J."/>
            <person name="Van Der Giezen M."/>
            <person name="Tsaousis A."/>
            <person name="Roger A."/>
        </authorList>
    </citation>
    <scope>NUCLEOTIDE SEQUENCE [LARGE SCALE GENOMIC DNA]</scope>
    <source>
        <strain evidence="3">ATCC 50177 / NandII</strain>
    </source>
</reference>
<dbReference type="AlphaFoldDB" id="A0A196S3Y4"/>
<evidence type="ECO:0000313" key="3">
    <source>
        <dbReference type="Proteomes" id="UP000078348"/>
    </source>
</evidence>
<protein>
    <submittedName>
        <fullName evidence="2">Uncharacterized protein</fullName>
    </submittedName>
</protein>
<dbReference type="Proteomes" id="UP000078348">
    <property type="component" value="Unassembled WGS sequence"/>
</dbReference>
<feature type="region of interest" description="Disordered" evidence="1">
    <location>
        <begin position="1"/>
        <end position="21"/>
    </location>
</feature>
<dbReference type="EMBL" id="LXWW01000577">
    <property type="protein sequence ID" value="OAO11858.1"/>
    <property type="molecule type" value="Genomic_DNA"/>
</dbReference>
<gene>
    <name evidence="2" type="ORF">AV274_6471</name>
</gene>
<dbReference type="OrthoDB" id="10567248at2759"/>
<comment type="caution">
    <text evidence="2">The sequence shown here is derived from an EMBL/GenBank/DDBJ whole genome shotgun (WGS) entry which is preliminary data.</text>
</comment>